<comment type="caution">
    <text evidence="13">The sequence shown here is derived from an EMBL/GenBank/DDBJ whole genome shotgun (WGS) entry which is preliminary data.</text>
</comment>
<feature type="domain" description="Chitin synthase N-terminal" evidence="12">
    <location>
        <begin position="177"/>
        <end position="242"/>
    </location>
</feature>
<feature type="compositionally biased region" description="Low complexity" evidence="11">
    <location>
        <begin position="159"/>
        <end position="172"/>
    </location>
</feature>
<evidence type="ECO:0000259" key="12">
    <source>
        <dbReference type="Pfam" id="PF08407"/>
    </source>
</evidence>
<feature type="region of interest" description="Disordered" evidence="11">
    <location>
        <begin position="122"/>
        <end position="172"/>
    </location>
</feature>
<keyword evidence="9 10" id="KW-0961">Cell wall biogenesis/degradation</keyword>
<protein>
    <recommendedName>
        <fullName evidence="2 10">Chitin synthase</fullName>
        <ecNumber evidence="2 10">2.4.1.16</ecNumber>
    </recommendedName>
</protein>
<feature type="compositionally biased region" description="Low complexity" evidence="11">
    <location>
        <begin position="68"/>
        <end position="85"/>
    </location>
</feature>
<dbReference type="GO" id="GO:0005886">
    <property type="term" value="C:plasma membrane"/>
    <property type="evidence" value="ECO:0007669"/>
    <property type="project" value="UniProtKB-SubCell"/>
</dbReference>
<dbReference type="GO" id="GO:0006031">
    <property type="term" value="P:chitin biosynthetic process"/>
    <property type="evidence" value="ECO:0007669"/>
    <property type="project" value="UniProtKB-UniRule"/>
</dbReference>
<evidence type="ECO:0000313" key="14">
    <source>
        <dbReference type="Proteomes" id="UP001212152"/>
    </source>
</evidence>
<evidence type="ECO:0000256" key="1">
    <source>
        <dbReference type="ARBA" id="ARBA00004651"/>
    </source>
</evidence>
<evidence type="ECO:0000313" key="13">
    <source>
        <dbReference type="EMBL" id="KAJ3168043.1"/>
    </source>
</evidence>
<accession>A0AAD5TCS9</accession>
<dbReference type="InterPro" id="IPR004835">
    <property type="entry name" value="Chitin_synth"/>
</dbReference>
<feature type="transmembrane region" description="Helical" evidence="10">
    <location>
        <begin position="660"/>
        <end position="681"/>
    </location>
</feature>
<sequence>MYSDFPIPSTPAPASASAASSPHLHGQGQGQEEYYYAPPTVDRPQSQAAAAARSYKQPQYPQPAALRPPSSTNTAATTASSSSPPFYTSILAQPSASFDQTPPPKSEKRGVAFATEAVRAANRFKSQPTNGEYDSELSYLEPSRPAINPRTNTRDTLMSLSRPPSSGGLLPRRGTVRTRKTIKLPSSGNFTITSHLPESLLNNVAYSKGEEFETVKYTAATCDPNDFVADGYTLRAASRETEIAIVVTLYNESIDDLNRTFFGLFQNIQHFCQKRKRGWDVDGWKKIVICLVADGRQKVSPQVLTALQTMGAYVPGLEQHSVGEKDTTCHIFESTCQLVLDPALQVWTTNNGIPPVQIIFAMKEKNLKKINSHRWFFSAFCPLLSPKVCLLVDVGTRPAKDSIWKLWRAFDRDEDCAGACGEIRVDMNWKGLLNPLVASQNFEYKVSNQLEKSLESVFGYIGVLPGAFSAYRYKALLEYAPARGPLASYYKGEQRPDTTDSTEIFTANMNLAEDRILALELVLKPHCRWTLKYVAKSAADTDVPNSVPEFIAQRRRWLNGSFFAQIFSLVNIPRVWRTEHSILRKVMFMLQAVYSLISLIFAWIGPSQFAIVFFFLFSSDQLINIVPKAVSLPFFFLFPAVLCVLFVASLGNRPQASKGIYQASMCLFGLIGIAMMVLLGYKISQLFTDHKGLGSVFEIGSGMSYIFSIGVTLGAYVAGAILQGDAWHLVNGSLFMYMICLPSYINVLQIYSFCNLHDVTWGTKGDNGGAELPKVALIHSATGTHADVHVAERKDLEETWRQGISEIKRIHEMPQVKVVDRRLAVEDSYKAFRTNLLLAWLTTNLAVFAVVTQSSPRVLNIYVVGLLLLQGGLLAFRLVGVLLYKLFGFASAIFQNRGPGSKANRNSIRPPANVPPSHITGNKYNGFVVIKEDETQGGLANVFMSA</sequence>
<evidence type="ECO:0000256" key="9">
    <source>
        <dbReference type="ARBA" id="ARBA00023316"/>
    </source>
</evidence>
<evidence type="ECO:0000256" key="10">
    <source>
        <dbReference type="RuleBase" id="RU366040"/>
    </source>
</evidence>
<feature type="transmembrane region" description="Helical" evidence="10">
    <location>
        <begin position="836"/>
        <end position="855"/>
    </location>
</feature>
<dbReference type="GO" id="GO:0030428">
    <property type="term" value="C:cell septum"/>
    <property type="evidence" value="ECO:0007669"/>
    <property type="project" value="TreeGrafter"/>
</dbReference>
<feature type="transmembrane region" description="Helical" evidence="10">
    <location>
        <begin position="861"/>
        <end position="887"/>
    </location>
</feature>
<organism evidence="13 14">
    <name type="scientific">Geranomyces variabilis</name>
    <dbReference type="NCBI Taxonomy" id="109894"/>
    <lineage>
        <taxon>Eukaryota</taxon>
        <taxon>Fungi</taxon>
        <taxon>Fungi incertae sedis</taxon>
        <taxon>Chytridiomycota</taxon>
        <taxon>Chytridiomycota incertae sedis</taxon>
        <taxon>Chytridiomycetes</taxon>
        <taxon>Spizellomycetales</taxon>
        <taxon>Powellomycetaceae</taxon>
        <taxon>Geranomyces</taxon>
    </lineage>
</organism>
<dbReference type="Proteomes" id="UP001212152">
    <property type="component" value="Unassembled WGS sequence"/>
</dbReference>
<comment type="function">
    <text evidence="10">Polymerizes chitin, a structural polymer of the cell wall and septum, by transferring the sugar moiety of UDP-GlcNAc to the non-reducing end of the growing chitin polymer.</text>
</comment>
<dbReference type="Pfam" id="PF01644">
    <property type="entry name" value="Chitin_synth_1"/>
    <property type="match status" value="1"/>
</dbReference>
<keyword evidence="14" id="KW-1185">Reference proteome</keyword>
<dbReference type="PANTHER" id="PTHR22914">
    <property type="entry name" value="CHITIN SYNTHASE"/>
    <property type="match status" value="1"/>
</dbReference>
<dbReference type="AlphaFoldDB" id="A0AAD5TCS9"/>
<evidence type="ECO:0000256" key="8">
    <source>
        <dbReference type="ARBA" id="ARBA00023136"/>
    </source>
</evidence>
<comment type="catalytic activity">
    <reaction evidence="10">
        <text>[(1-&gt;4)-N-acetyl-beta-D-glucosaminyl](n) + UDP-N-acetyl-alpha-D-glucosamine = [(1-&gt;4)-N-acetyl-beta-D-glucosaminyl](n+1) + UDP + H(+)</text>
        <dbReference type="Rhea" id="RHEA:16637"/>
        <dbReference type="Rhea" id="RHEA-COMP:9593"/>
        <dbReference type="Rhea" id="RHEA-COMP:9595"/>
        <dbReference type="ChEBI" id="CHEBI:15378"/>
        <dbReference type="ChEBI" id="CHEBI:17029"/>
        <dbReference type="ChEBI" id="CHEBI:57705"/>
        <dbReference type="ChEBI" id="CHEBI:58223"/>
        <dbReference type="EC" id="2.4.1.16"/>
    </reaction>
</comment>
<evidence type="ECO:0000256" key="3">
    <source>
        <dbReference type="ARBA" id="ARBA00022475"/>
    </source>
</evidence>
<feature type="compositionally biased region" description="Polar residues" evidence="11">
    <location>
        <begin position="149"/>
        <end position="158"/>
    </location>
</feature>
<feature type="region of interest" description="Disordered" evidence="11">
    <location>
        <begin position="1"/>
        <end position="88"/>
    </location>
</feature>
<feature type="compositionally biased region" description="Low complexity" evidence="11">
    <location>
        <begin position="12"/>
        <end position="22"/>
    </location>
</feature>
<feature type="transmembrane region" description="Helical" evidence="10">
    <location>
        <begin position="629"/>
        <end position="648"/>
    </location>
</feature>
<dbReference type="InterPro" id="IPR013616">
    <property type="entry name" value="Chitin_synth_N"/>
</dbReference>
<evidence type="ECO:0000256" key="2">
    <source>
        <dbReference type="ARBA" id="ARBA00012543"/>
    </source>
</evidence>
<dbReference type="GO" id="GO:0071555">
    <property type="term" value="P:cell wall organization"/>
    <property type="evidence" value="ECO:0007669"/>
    <property type="project" value="UniProtKB-KW"/>
</dbReference>
<keyword evidence="8 10" id="KW-0472">Membrane</keyword>
<evidence type="ECO:0000256" key="6">
    <source>
        <dbReference type="ARBA" id="ARBA00022692"/>
    </source>
</evidence>
<evidence type="ECO:0000256" key="4">
    <source>
        <dbReference type="ARBA" id="ARBA00022676"/>
    </source>
</evidence>
<keyword evidence="7 10" id="KW-1133">Transmembrane helix</keyword>
<dbReference type="EC" id="2.4.1.16" evidence="2 10"/>
<feature type="transmembrane region" description="Helical" evidence="10">
    <location>
        <begin position="592"/>
        <end position="617"/>
    </location>
</feature>
<dbReference type="CDD" id="cd04190">
    <property type="entry name" value="Chitin_synth_C"/>
    <property type="match status" value="1"/>
</dbReference>
<dbReference type="GO" id="GO:0004100">
    <property type="term" value="F:chitin synthase activity"/>
    <property type="evidence" value="ECO:0007669"/>
    <property type="project" value="UniProtKB-UniRule"/>
</dbReference>
<keyword evidence="5 10" id="KW-0808">Transferase</keyword>
<keyword evidence="6 10" id="KW-0812">Transmembrane</keyword>
<feature type="transmembrane region" description="Helical" evidence="10">
    <location>
        <begin position="702"/>
        <end position="722"/>
    </location>
</feature>
<comment type="similarity">
    <text evidence="10">Belongs to the chitin synthase family.</text>
</comment>
<reference evidence="13" key="1">
    <citation type="submission" date="2020-05" db="EMBL/GenBank/DDBJ databases">
        <title>Phylogenomic resolution of chytrid fungi.</title>
        <authorList>
            <person name="Stajich J.E."/>
            <person name="Amses K."/>
            <person name="Simmons R."/>
            <person name="Seto K."/>
            <person name="Myers J."/>
            <person name="Bonds A."/>
            <person name="Quandt C.A."/>
            <person name="Barry K."/>
            <person name="Liu P."/>
            <person name="Grigoriev I."/>
            <person name="Longcore J.E."/>
            <person name="James T.Y."/>
        </authorList>
    </citation>
    <scope>NUCLEOTIDE SEQUENCE</scope>
    <source>
        <strain evidence="13">JEL0379</strain>
    </source>
</reference>
<keyword evidence="3 10" id="KW-1003">Cell membrane</keyword>
<proteinExistence type="inferred from homology"/>
<keyword evidence="4 10" id="KW-0328">Glycosyltransferase</keyword>
<dbReference type="EMBL" id="JADGJQ010000129">
    <property type="protein sequence ID" value="KAJ3168043.1"/>
    <property type="molecule type" value="Genomic_DNA"/>
</dbReference>
<evidence type="ECO:0000256" key="7">
    <source>
        <dbReference type="ARBA" id="ARBA00022989"/>
    </source>
</evidence>
<comment type="subcellular location">
    <subcellularLocation>
        <location evidence="1 10">Cell membrane</location>
        <topology evidence="1 10">Multi-pass membrane protein</topology>
    </subcellularLocation>
</comment>
<evidence type="ECO:0000256" key="5">
    <source>
        <dbReference type="ARBA" id="ARBA00022679"/>
    </source>
</evidence>
<feature type="transmembrane region" description="Helical" evidence="10">
    <location>
        <begin position="734"/>
        <end position="754"/>
    </location>
</feature>
<dbReference type="Pfam" id="PF08407">
    <property type="entry name" value="Chitin_synth_1N"/>
    <property type="match status" value="1"/>
</dbReference>
<gene>
    <name evidence="13" type="primary">CHS1_2</name>
    <name evidence="13" type="ORF">HDU87_001272</name>
</gene>
<dbReference type="PANTHER" id="PTHR22914:SF9">
    <property type="entry name" value="CHITIN SYNTHASE 1"/>
    <property type="match status" value="1"/>
</dbReference>
<name>A0AAD5TCS9_9FUNG</name>
<evidence type="ECO:0000256" key="11">
    <source>
        <dbReference type="SAM" id="MobiDB-lite"/>
    </source>
</evidence>